<evidence type="ECO:0000256" key="1">
    <source>
        <dbReference type="SAM" id="MobiDB-lite"/>
    </source>
</evidence>
<gene>
    <name evidence="2" type="ORF">COW36_22520</name>
</gene>
<evidence type="ECO:0000313" key="3">
    <source>
        <dbReference type="Proteomes" id="UP000231019"/>
    </source>
</evidence>
<protein>
    <recommendedName>
        <fullName evidence="4">Lipoprotein</fullName>
    </recommendedName>
</protein>
<dbReference type="PROSITE" id="PS51257">
    <property type="entry name" value="PROKAR_LIPOPROTEIN"/>
    <property type="match status" value="1"/>
</dbReference>
<sequence>MHLISRNPKNSNIKHAVFLFSVSLLSGCVNQYSQEFIKQLDQDYYSKWPPLIQNSAYPAHSLGEALMPYFSEHAQACGLFTDSGLALPVNRDYIPSEIQKYTGTPLNTTITTIPDVLGENLFYYTFPKLNPEHMPHKLTPQSLFDLNEGELSKSLGLAHEYPVVPEKGVSSWRIRQSCAGFLNSHLAGSYESKGPLPFIPYGAFKAAVQNDKDLKSSIVAVSGRFSSPLATLLSRDEISPDALNLKLHLWYKYRNAATQNQLPQFLEQNSLLQEFQGLLINRATSREYINELNADGVMTLDLSTLNTRLEGKLDSRYSVRNTFSSSRYTTLIYCNGDKKGQGQPCDLKTMPMPTPEQLVNSFSRINPEGGKDAFSTIQPGRTLKFWQDIAGIPSEYCNKNERRWEFKLKKQEQLFYPGAAPQLTVAPLPAEKDNSPKCRFTIEGKLRKDLDTAKLAGENDNLELAFELVNKDSLKYQDTTYQLKIPGQIVFGLKNQIQPIIVGKEPLGYEKVGRDPQHMTLQWEFDVVMREGENGQIIDFAKGGTLTGQKTQLIRFIENRLEQLGQDHIEVKALPDQDGRKFFHITVRNSNYFDFSDPSQYFDDQYTLKSVVPVPLINREHESVPIEIRLAYPVKKERPQPEASPTAQPSPSASPLSSLLKTFWKQAWQP</sequence>
<feature type="compositionally biased region" description="Low complexity" evidence="1">
    <location>
        <begin position="641"/>
        <end position="656"/>
    </location>
</feature>
<dbReference type="EMBL" id="PFFQ01000062">
    <property type="protein sequence ID" value="PIW14246.1"/>
    <property type="molecule type" value="Genomic_DNA"/>
</dbReference>
<dbReference type="AlphaFoldDB" id="A0A2M7FYV2"/>
<proteinExistence type="predicted"/>
<evidence type="ECO:0008006" key="4">
    <source>
        <dbReference type="Google" id="ProtNLM"/>
    </source>
</evidence>
<comment type="caution">
    <text evidence="2">The sequence shown here is derived from an EMBL/GenBank/DDBJ whole genome shotgun (WGS) entry which is preliminary data.</text>
</comment>
<name>A0A2M7FYV2_9BACT</name>
<accession>A0A2M7FYV2</accession>
<dbReference type="Proteomes" id="UP000231019">
    <property type="component" value="Unassembled WGS sequence"/>
</dbReference>
<feature type="region of interest" description="Disordered" evidence="1">
    <location>
        <begin position="635"/>
        <end position="656"/>
    </location>
</feature>
<organism evidence="2 3">
    <name type="scientific">bacterium (Candidatus Blackallbacteria) CG17_big_fil_post_rev_8_21_14_2_50_48_46</name>
    <dbReference type="NCBI Taxonomy" id="2014261"/>
    <lineage>
        <taxon>Bacteria</taxon>
        <taxon>Candidatus Blackallbacteria</taxon>
    </lineage>
</organism>
<evidence type="ECO:0000313" key="2">
    <source>
        <dbReference type="EMBL" id="PIW14246.1"/>
    </source>
</evidence>
<reference evidence="2 3" key="1">
    <citation type="submission" date="2017-09" db="EMBL/GenBank/DDBJ databases">
        <title>Depth-based differentiation of microbial function through sediment-hosted aquifers and enrichment of novel symbionts in the deep terrestrial subsurface.</title>
        <authorList>
            <person name="Probst A.J."/>
            <person name="Ladd B."/>
            <person name="Jarett J.K."/>
            <person name="Geller-Mcgrath D.E."/>
            <person name="Sieber C.M."/>
            <person name="Emerson J.B."/>
            <person name="Anantharaman K."/>
            <person name="Thomas B.C."/>
            <person name="Malmstrom R."/>
            <person name="Stieglmeier M."/>
            <person name="Klingl A."/>
            <person name="Woyke T."/>
            <person name="Ryan C.M."/>
            <person name="Banfield J.F."/>
        </authorList>
    </citation>
    <scope>NUCLEOTIDE SEQUENCE [LARGE SCALE GENOMIC DNA]</scope>
    <source>
        <strain evidence="2">CG17_big_fil_post_rev_8_21_14_2_50_48_46</strain>
    </source>
</reference>